<name>A0A2K8U4B9_9GAMM</name>
<proteinExistence type="predicted"/>
<sequence length="157" mass="16866">MARVYLIDDNPRSHLFYSVERPVGVGSPNQRDDVLLVQFLLRVRAECGEGSAEYVPPGEQPLAMDGMCGPQTIKYIKQYQKIASQKNPAIPLVQDGVVSPVAAGTGGISGTVSGRMLCIAGLNSHYGKIRGKPATLDITKDPLFPLALRPYLKVAAS</sequence>
<dbReference type="EMBL" id="CP020370">
    <property type="protein sequence ID" value="AUB80418.1"/>
    <property type="molecule type" value="Genomic_DNA"/>
</dbReference>
<evidence type="ECO:0000313" key="1">
    <source>
        <dbReference type="EMBL" id="AUB80418.1"/>
    </source>
</evidence>
<gene>
    <name evidence="1" type="ORF">THSYN_05270</name>
</gene>
<accession>A0A2K8U4B9</accession>
<keyword evidence="2" id="KW-1185">Reference proteome</keyword>
<dbReference type="KEGG" id="tsy:THSYN_05270"/>
<reference evidence="1 2" key="1">
    <citation type="submission" date="2017-03" db="EMBL/GenBank/DDBJ databases">
        <title>Complete genome sequence of Candidatus 'Thiodictyon syntrophicum' sp. nov. strain Cad16T, a photolithoautotroph purple sulfur bacterium isolated from an alpine meromictic lake.</title>
        <authorList>
            <person name="Luedin S.M."/>
            <person name="Pothier J.F."/>
            <person name="Danza F."/>
            <person name="Storelli N."/>
            <person name="Wittwer M."/>
            <person name="Tonolla M."/>
        </authorList>
    </citation>
    <scope>NUCLEOTIDE SEQUENCE [LARGE SCALE GENOMIC DNA]</scope>
    <source>
        <strain evidence="1 2">Cad16T</strain>
    </source>
</reference>
<dbReference type="Proteomes" id="UP000232638">
    <property type="component" value="Chromosome"/>
</dbReference>
<dbReference type="AlphaFoldDB" id="A0A2K8U4B9"/>
<protein>
    <submittedName>
        <fullName evidence="1">Uncharacterized protein</fullName>
    </submittedName>
</protein>
<organism evidence="1 2">
    <name type="scientific">Candidatus Thiodictyon syntrophicum</name>
    <dbReference type="NCBI Taxonomy" id="1166950"/>
    <lineage>
        <taxon>Bacteria</taxon>
        <taxon>Pseudomonadati</taxon>
        <taxon>Pseudomonadota</taxon>
        <taxon>Gammaproteobacteria</taxon>
        <taxon>Chromatiales</taxon>
        <taxon>Chromatiaceae</taxon>
        <taxon>Thiodictyon</taxon>
    </lineage>
</organism>
<evidence type="ECO:0000313" key="2">
    <source>
        <dbReference type="Proteomes" id="UP000232638"/>
    </source>
</evidence>